<evidence type="ECO:0000313" key="3">
    <source>
        <dbReference type="Proteomes" id="UP000027222"/>
    </source>
</evidence>
<dbReference type="EMBL" id="KL142416">
    <property type="protein sequence ID" value="KDR67254.1"/>
    <property type="molecule type" value="Genomic_DNA"/>
</dbReference>
<dbReference type="OrthoDB" id="43744at2759"/>
<dbReference type="HOGENOM" id="CLU_012236_1_0_1"/>
<dbReference type="STRING" id="685588.A0A067SHP2"/>
<dbReference type="PANTHER" id="PTHR43056">
    <property type="entry name" value="PEPTIDASE S9 PROLYL OLIGOPEPTIDASE"/>
    <property type="match status" value="1"/>
</dbReference>
<dbReference type="PANTHER" id="PTHR43056:SF5">
    <property type="entry name" value="PEPTIDASE S9 PROLYL OLIGOPEPTIDASE CATALYTIC DOMAIN-CONTAINING PROTEIN"/>
    <property type="match status" value="1"/>
</dbReference>
<dbReference type="InterPro" id="IPR029058">
    <property type="entry name" value="AB_hydrolase_fold"/>
</dbReference>
<gene>
    <name evidence="2" type="ORF">GALMADRAFT_80023</name>
</gene>
<proteinExistence type="predicted"/>
<dbReference type="Gene3D" id="3.40.50.1820">
    <property type="entry name" value="alpha/beta hydrolase"/>
    <property type="match status" value="1"/>
</dbReference>
<name>A0A067SHP2_GALM3</name>
<sequence length="613" mass="68016">MTIPEERACGTWTSPITTDMVNVEATSIEDAIVDSVTGDVYHVEGRPSEGGRNVLVNSITKSDVLAEKFDVRTVVNGYGKAAATVHNGVWYFNNAVDNRVYSKFPSSEPVPITEGGDPLRFAYFIPHPLYPHFVITVLEDHTDPTPKGIVTSLARIDTQSGSVKVLVSGADFYINPTLNAPGTCLAWMQWNHPYMQWQGAQLLFADLYICNDDIEIRNSQLVAGDPGCNAIFQFKWLQSEGEESHIVFAWDKNEFCEPWVYKSSKGSEPVVKAVLPQPNSVNRDFADPVWWLDDSYSAVMDKDTSIWVTVEQGQSKLVSLDLVSGDMVDIESEFTDISRLRRVDENSVVFIASTAFKSACLVKMTITNGEHTYANFLPPKNPRFSPLKNEKPPCILMLHAGPTIRSKSGLDLLSLLYTSRGFAWLEVEYTGSTGYGKFYRKQIEGNYGVVDVEDILASADYLAEKGLFDRNRIALRSTGGGTFPQLQCFTNHPVSFRAAAAHFIVADPAVIAKDTNKITSHYVYSLMGGTPDQIPQVYADRNPINNAGCITRPLFISHSRANPTFTQGELLVNAILEKGGSVEYAFYDAMPLGDMYKDISDKEIKFYEKVLVG</sequence>
<protein>
    <recommendedName>
        <fullName evidence="1">Peptidase S9 prolyl oligopeptidase catalytic domain-containing protein</fullName>
    </recommendedName>
</protein>
<reference evidence="3" key="1">
    <citation type="journal article" date="2014" name="Proc. Natl. Acad. Sci. U.S.A.">
        <title>Extensive sampling of basidiomycete genomes demonstrates inadequacy of the white-rot/brown-rot paradigm for wood decay fungi.</title>
        <authorList>
            <person name="Riley R."/>
            <person name="Salamov A.A."/>
            <person name="Brown D.W."/>
            <person name="Nagy L.G."/>
            <person name="Floudas D."/>
            <person name="Held B.W."/>
            <person name="Levasseur A."/>
            <person name="Lombard V."/>
            <person name="Morin E."/>
            <person name="Otillar R."/>
            <person name="Lindquist E.A."/>
            <person name="Sun H."/>
            <person name="LaButti K.M."/>
            <person name="Schmutz J."/>
            <person name="Jabbour D."/>
            <person name="Luo H."/>
            <person name="Baker S.E."/>
            <person name="Pisabarro A.G."/>
            <person name="Walton J.D."/>
            <person name="Blanchette R.A."/>
            <person name="Henrissat B."/>
            <person name="Martin F."/>
            <person name="Cullen D."/>
            <person name="Hibbett D.S."/>
            <person name="Grigoriev I.V."/>
        </authorList>
    </citation>
    <scope>NUCLEOTIDE SEQUENCE [LARGE SCALE GENOMIC DNA]</scope>
    <source>
        <strain evidence="3">CBS 339.88</strain>
    </source>
</reference>
<keyword evidence="3" id="KW-1185">Reference proteome</keyword>
<dbReference type="SUPFAM" id="SSF53474">
    <property type="entry name" value="alpha/beta-Hydrolases"/>
    <property type="match status" value="1"/>
</dbReference>
<dbReference type="GO" id="GO:0008236">
    <property type="term" value="F:serine-type peptidase activity"/>
    <property type="evidence" value="ECO:0007669"/>
    <property type="project" value="InterPro"/>
</dbReference>
<dbReference type="InterPro" id="IPR001375">
    <property type="entry name" value="Peptidase_S9_cat"/>
</dbReference>
<accession>A0A067SHP2</accession>
<dbReference type="Pfam" id="PF00326">
    <property type="entry name" value="Peptidase_S9"/>
    <property type="match status" value="1"/>
</dbReference>
<dbReference type="AlphaFoldDB" id="A0A067SHP2"/>
<evidence type="ECO:0000313" key="2">
    <source>
        <dbReference type="EMBL" id="KDR67254.1"/>
    </source>
</evidence>
<dbReference type="InterPro" id="IPR050585">
    <property type="entry name" value="Xaa-Pro_dipeptidyl-ppase/CocE"/>
</dbReference>
<dbReference type="Proteomes" id="UP000027222">
    <property type="component" value="Unassembled WGS sequence"/>
</dbReference>
<dbReference type="GO" id="GO:0006508">
    <property type="term" value="P:proteolysis"/>
    <property type="evidence" value="ECO:0007669"/>
    <property type="project" value="InterPro"/>
</dbReference>
<evidence type="ECO:0000259" key="1">
    <source>
        <dbReference type="Pfam" id="PF00326"/>
    </source>
</evidence>
<organism evidence="2 3">
    <name type="scientific">Galerina marginata (strain CBS 339.88)</name>
    <dbReference type="NCBI Taxonomy" id="685588"/>
    <lineage>
        <taxon>Eukaryota</taxon>
        <taxon>Fungi</taxon>
        <taxon>Dikarya</taxon>
        <taxon>Basidiomycota</taxon>
        <taxon>Agaricomycotina</taxon>
        <taxon>Agaricomycetes</taxon>
        <taxon>Agaricomycetidae</taxon>
        <taxon>Agaricales</taxon>
        <taxon>Agaricineae</taxon>
        <taxon>Strophariaceae</taxon>
        <taxon>Galerina</taxon>
    </lineage>
</organism>
<feature type="domain" description="Peptidase S9 prolyl oligopeptidase catalytic" evidence="1">
    <location>
        <begin position="416"/>
        <end position="584"/>
    </location>
</feature>